<proteinExistence type="predicted"/>
<name>A0A1G6L4G6_9BACL</name>
<protein>
    <submittedName>
        <fullName evidence="2">Uncharacterized protein</fullName>
    </submittedName>
</protein>
<accession>A0A1G6L4G6</accession>
<dbReference type="OrthoDB" id="275270at2"/>
<dbReference type="EMBL" id="FMZA01000007">
    <property type="protein sequence ID" value="SDC38104.1"/>
    <property type="molecule type" value="Genomic_DNA"/>
</dbReference>
<keyword evidence="3" id="KW-1185">Reference proteome</keyword>
<evidence type="ECO:0000256" key="1">
    <source>
        <dbReference type="SAM" id="MobiDB-lite"/>
    </source>
</evidence>
<organism evidence="2 3">
    <name type="scientific">Melghirimyces thermohalophilus</name>
    <dbReference type="NCBI Taxonomy" id="1236220"/>
    <lineage>
        <taxon>Bacteria</taxon>
        <taxon>Bacillati</taxon>
        <taxon>Bacillota</taxon>
        <taxon>Bacilli</taxon>
        <taxon>Bacillales</taxon>
        <taxon>Thermoactinomycetaceae</taxon>
        <taxon>Melghirimyces</taxon>
    </lineage>
</organism>
<sequence>MSLAMSSVSRTFTITVTIPKGWVPSSLTSGGSWTHYPNAAPYSGNSPVHPDAWSKIFIGLEKANLDEGIQNLHPATFRHRSRVVKLMVPGSKGSEYFLIENRQPVSGTFDMGLTRYGDVKGLAIYHVDETVMERNFWRPNEAQYWYQSRKQGAKPDPNKPTTASPSCKQTTNGI</sequence>
<dbReference type="Proteomes" id="UP000199387">
    <property type="component" value="Unassembled WGS sequence"/>
</dbReference>
<reference evidence="2 3" key="1">
    <citation type="submission" date="2016-10" db="EMBL/GenBank/DDBJ databases">
        <authorList>
            <person name="de Groot N.N."/>
        </authorList>
    </citation>
    <scope>NUCLEOTIDE SEQUENCE [LARGE SCALE GENOMIC DNA]</scope>
    <source>
        <strain evidence="2 3">DSM 45514</strain>
    </source>
</reference>
<dbReference type="STRING" id="1236220.SAMN04488112_10743"/>
<dbReference type="AlphaFoldDB" id="A0A1G6L4G6"/>
<gene>
    <name evidence="2" type="ORF">SAMN04488112_10743</name>
</gene>
<evidence type="ECO:0000313" key="2">
    <source>
        <dbReference type="EMBL" id="SDC38104.1"/>
    </source>
</evidence>
<evidence type="ECO:0000313" key="3">
    <source>
        <dbReference type="Proteomes" id="UP000199387"/>
    </source>
</evidence>
<feature type="compositionally biased region" description="Polar residues" evidence="1">
    <location>
        <begin position="159"/>
        <end position="174"/>
    </location>
</feature>
<feature type="region of interest" description="Disordered" evidence="1">
    <location>
        <begin position="148"/>
        <end position="174"/>
    </location>
</feature>